<evidence type="ECO:0000313" key="2">
    <source>
        <dbReference type="EnsemblMetazoa" id="G15504.1:cds"/>
    </source>
</evidence>
<dbReference type="AlphaFoldDB" id="A0A8W8ITG5"/>
<feature type="compositionally biased region" description="Low complexity" evidence="1">
    <location>
        <begin position="74"/>
        <end position="92"/>
    </location>
</feature>
<feature type="compositionally biased region" description="Polar residues" evidence="1">
    <location>
        <begin position="319"/>
        <end position="357"/>
    </location>
</feature>
<feature type="compositionally biased region" description="Polar residues" evidence="1">
    <location>
        <begin position="298"/>
        <end position="312"/>
    </location>
</feature>
<sequence length="414" mass="46105">MTTLLSQLASNPYYSTRLSEPAEEHQPAETKAEDGSKNKFKKVRKSLPFDADDTLHETPGKPGRSQLYQPSPGSTTANDTTDLNDTTMSSSTERGSPALPGRKSGLSTMSESDLSLLSTAKERNDLFEQRQLELRRQLEAIQRQKEEILQRHQVVQRKLPSQQLSPPKDPYMDSEEDLTENELSDDQSPLADKQSQKLALPPNKKTTILGDHRPHELSTIQSFLHREEFLVSCVHRELSAAPQIEAQPDRPIADTGYQTAPLEEVMARASEFTPGVLDRLKQRTNDVFYSQREDDSTDSYQQMNYTPDSLSTGPLEELNASSTMSTTPGSISMATPKSENFLGTQNHGLSTLQNESTDMSLRSSRSWADELLTFHKLQPERASLESNSKSVKESLDSNAGGNAPHKAQWIGVIM</sequence>
<feature type="region of interest" description="Disordered" evidence="1">
    <location>
        <begin position="381"/>
        <end position="404"/>
    </location>
</feature>
<feature type="region of interest" description="Disordered" evidence="1">
    <location>
        <begin position="292"/>
        <end position="357"/>
    </location>
</feature>
<feature type="compositionally biased region" description="Polar residues" evidence="1">
    <location>
        <begin position="1"/>
        <end position="18"/>
    </location>
</feature>
<feature type="region of interest" description="Disordered" evidence="1">
    <location>
        <begin position="154"/>
        <end position="210"/>
    </location>
</feature>
<proteinExistence type="predicted"/>
<evidence type="ECO:0000256" key="1">
    <source>
        <dbReference type="SAM" id="MobiDB-lite"/>
    </source>
</evidence>
<evidence type="ECO:0000313" key="3">
    <source>
        <dbReference type="Proteomes" id="UP000005408"/>
    </source>
</evidence>
<dbReference type="EnsemblMetazoa" id="G15504.1">
    <property type="protein sequence ID" value="G15504.1:cds"/>
    <property type="gene ID" value="G15504"/>
</dbReference>
<feature type="region of interest" description="Disordered" evidence="1">
    <location>
        <begin position="1"/>
        <end position="112"/>
    </location>
</feature>
<dbReference type="Proteomes" id="UP000005408">
    <property type="component" value="Unassembled WGS sequence"/>
</dbReference>
<organism evidence="2 3">
    <name type="scientific">Magallana gigas</name>
    <name type="common">Pacific oyster</name>
    <name type="synonym">Crassostrea gigas</name>
    <dbReference type="NCBI Taxonomy" id="29159"/>
    <lineage>
        <taxon>Eukaryota</taxon>
        <taxon>Metazoa</taxon>
        <taxon>Spiralia</taxon>
        <taxon>Lophotrochozoa</taxon>
        <taxon>Mollusca</taxon>
        <taxon>Bivalvia</taxon>
        <taxon>Autobranchia</taxon>
        <taxon>Pteriomorphia</taxon>
        <taxon>Ostreida</taxon>
        <taxon>Ostreoidea</taxon>
        <taxon>Ostreidae</taxon>
        <taxon>Magallana</taxon>
    </lineage>
</organism>
<keyword evidence="3" id="KW-1185">Reference proteome</keyword>
<reference evidence="2" key="1">
    <citation type="submission" date="2022-08" db="UniProtKB">
        <authorList>
            <consortium name="EnsemblMetazoa"/>
        </authorList>
    </citation>
    <scope>IDENTIFICATION</scope>
    <source>
        <strain evidence="2">05x7-T-G4-1.051#20</strain>
    </source>
</reference>
<feature type="compositionally biased region" description="Basic and acidic residues" evidence="1">
    <location>
        <begin position="20"/>
        <end position="37"/>
    </location>
</feature>
<feature type="compositionally biased region" description="Acidic residues" evidence="1">
    <location>
        <begin position="172"/>
        <end position="185"/>
    </location>
</feature>
<accession>A0A8W8ITG5</accession>
<protein>
    <submittedName>
        <fullName evidence="2">Uncharacterized protein</fullName>
    </submittedName>
</protein>
<name>A0A8W8ITG5_MAGGI</name>